<comment type="caution">
    <text evidence="2">The sequence shown here is derived from an EMBL/GenBank/DDBJ whole genome shotgun (WGS) entry which is preliminary data.</text>
</comment>
<keyword evidence="1" id="KW-0472">Membrane</keyword>
<protein>
    <submittedName>
        <fullName evidence="2">Uncharacterized protein</fullName>
    </submittedName>
</protein>
<proteinExistence type="predicted"/>
<dbReference type="EMBL" id="JAAGPU010000023">
    <property type="protein sequence ID" value="NEU05611.1"/>
    <property type="molecule type" value="Genomic_DNA"/>
</dbReference>
<keyword evidence="1" id="KW-1133">Transmembrane helix</keyword>
<keyword evidence="3" id="KW-1185">Reference proteome</keyword>
<sequence>MKEIINKKYFNKKDILMWAIIILQWPISKKINNDYVLIVFNLLFSFSMMYLIISLIKDMVISDREKSKITRPKKFFILSLLLGGTILGAICLYISLKSI</sequence>
<dbReference type="Proteomes" id="UP000481872">
    <property type="component" value="Unassembled WGS sequence"/>
</dbReference>
<accession>A0A6M0H6Z4</accession>
<keyword evidence="1" id="KW-0812">Transmembrane</keyword>
<evidence type="ECO:0000313" key="3">
    <source>
        <dbReference type="Proteomes" id="UP000481872"/>
    </source>
</evidence>
<evidence type="ECO:0000256" key="1">
    <source>
        <dbReference type="SAM" id="Phobius"/>
    </source>
</evidence>
<dbReference type="AlphaFoldDB" id="A0A6M0H6Z4"/>
<reference evidence="2 3" key="1">
    <citation type="submission" date="2020-02" db="EMBL/GenBank/DDBJ databases">
        <title>Genome assembly of a novel Clostridium senegalense strain.</title>
        <authorList>
            <person name="Gupta T.B."/>
            <person name="Jauregui R."/>
            <person name="Maclean P."/>
            <person name="Nawarathana A."/>
            <person name="Brightwell G."/>
        </authorList>
    </citation>
    <scope>NUCLEOTIDE SEQUENCE [LARGE SCALE GENOMIC DNA]</scope>
    <source>
        <strain evidence="2 3">AGRFS4</strain>
    </source>
</reference>
<name>A0A6M0H6Z4_9CLOT</name>
<organism evidence="2 3">
    <name type="scientific">Clostridium senegalense</name>
    <dbReference type="NCBI Taxonomy" id="1465809"/>
    <lineage>
        <taxon>Bacteria</taxon>
        <taxon>Bacillati</taxon>
        <taxon>Bacillota</taxon>
        <taxon>Clostridia</taxon>
        <taxon>Eubacteriales</taxon>
        <taxon>Clostridiaceae</taxon>
        <taxon>Clostridium</taxon>
    </lineage>
</organism>
<feature type="transmembrane region" description="Helical" evidence="1">
    <location>
        <begin position="75"/>
        <end position="96"/>
    </location>
</feature>
<evidence type="ECO:0000313" key="2">
    <source>
        <dbReference type="EMBL" id="NEU05611.1"/>
    </source>
</evidence>
<feature type="transmembrane region" description="Helical" evidence="1">
    <location>
        <begin position="35"/>
        <end position="55"/>
    </location>
</feature>
<gene>
    <name evidence="2" type="ORF">G3M99_12250</name>
</gene>
<dbReference type="RefSeq" id="WP_061995796.1">
    <property type="nucleotide sequence ID" value="NZ_JAAGPU010000023.1"/>
</dbReference>